<dbReference type="OrthoDB" id="6432691at2759"/>
<name>A0A443Q612_9ACAR</name>
<dbReference type="EMBL" id="NCKU01021787">
    <property type="protein sequence ID" value="RWR98466.1"/>
    <property type="molecule type" value="Genomic_DNA"/>
</dbReference>
<dbReference type="SUPFAM" id="SSF56672">
    <property type="entry name" value="DNA/RNA polymerases"/>
    <property type="match status" value="1"/>
</dbReference>
<proteinExistence type="predicted"/>
<feature type="non-terminal residue" evidence="1">
    <location>
        <position position="1"/>
    </location>
</feature>
<dbReference type="GO" id="GO:0071897">
    <property type="term" value="P:DNA biosynthetic process"/>
    <property type="evidence" value="ECO:0007669"/>
    <property type="project" value="UniProtKB-ARBA"/>
</dbReference>
<sequence length="163" mass="19084">THNPPKSAYFNILLNEDISDEDYKHSCEVWEKLSCRNLGDYHDVYLKTDVCLLADVITEFRQTSKRNYNLDPMHYFSLAQLSLDAALLMTKKTIRLLTDYNMYLMFENGIRGGISQITKRYAEANNKYLPNFNPMKKSSFIIYLDANNLYGWAMSQFLPFADF</sequence>
<evidence type="ECO:0008006" key="3">
    <source>
        <dbReference type="Google" id="ProtNLM"/>
    </source>
</evidence>
<gene>
    <name evidence="1" type="ORF">B4U79_02732</name>
</gene>
<dbReference type="InterPro" id="IPR043502">
    <property type="entry name" value="DNA/RNA_pol_sf"/>
</dbReference>
<dbReference type="AlphaFoldDB" id="A0A443Q612"/>
<protein>
    <recommendedName>
        <fullName evidence="3">DNA-directed DNA polymerase</fullName>
    </recommendedName>
</protein>
<evidence type="ECO:0000313" key="2">
    <source>
        <dbReference type="Proteomes" id="UP000285301"/>
    </source>
</evidence>
<keyword evidence="2" id="KW-1185">Reference proteome</keyword>
<comment type="caution">
    <text evidence="1">The sequence shown here is derived from an EMBL/GenBank/DDBJ whole genome shotgun (WGS) entry which is preliminary data.</text>
</comment>
<dbReference type="Proteomes" id="UP000285301">
    <property type="component" value="Unassembled WGS sequence"/>
</dbReference>
<dbReference type="PANTHER" id="PTHR31511">
    <property type="entry name" value="PROTEIN CBG23764"/>
    <property type="match status" value="1"/>
</dbReference>
<dbReference type="STRING" id="1965070.A0A443Q612"/>
<dbReference type="PANTHER" id="PTHR31511:SF12">
    <property type="entry name" value="RHO TERMINATION FACTOR N-TERMINAL DOMAIN-CONTAINING PROTEIN"/>
    <property type="match status" value="1"/>
</dbReference>
<organism evidence="1 2">
    <name type="scientific">Dinothrombium tinctorium</name>
    <dbReference type="NCBI Taxonomy" id="1965070"/>
    <lineage>
        <taxon>Eukaryota</taxon>
        <taxon>Metazoa</taxon>
        <taxon>Ecdysozoa</taxon>
        <taxon>Arthropoda</taxon>
        <taxon>Chelicerata</taxon>
        <taxon>Arachnida</taxon>
        <taxon>Acari</taxon>
        <taxon>Acariformes</taxon>
        <taxon>Trombidiformes</taxon>
        <taxon>Prostigmata</taxon>
        <taxon>Anystina</taxon>
        <taxon>Parasitengona</taxon>
        <taxon>Trombidioidea</taxon>
        <taxon>Trombidiidae</taxon>
        <taxon>Dinothrombium</taxon>
    </lineage>
</organism>
<feature type="non-terminal residue" evidence="1">
    <location>
        <position position="163"/>
    </location>
</feature>
<evidence type="ECO:0000313" key="1">
    <source>
        <dbReference type="EMBL" id="RWR98466.1"/>
    </source>
</evidence>
<reference evidence="1 2" key="1">
    <citation type="journal article" date="2018" name="Gigascience">
        <title>Genomes of trombidid mites reveal novel predicted allergens and laterally-transferred genes associated with secondary metabolism.</title>
        <authorList>
            <person name="Dong X."/>
            <person name="Chaisiri K."/>
            <person name="Xia D."/>
            <person name="Armstrong S.D."/>
            <person name="Fang Y."/>
            <person name="Donnelly M.J."/>
            <person name="Kadowaki T."/>
            <person name="McGarry J.W."/>
            <person name="Darby A.C."/>
            <person name="Makepeace B.L."/>
        </authorList>
    </citation>
    <scope>NUCLEOTIDE SEQUENCE [LARGE SCALE GENOMIC DNA]</scope>
    <source>
        <strain evidence="1">UoL-WK</strain>
    </source>
</reference>
<accession>A0A443Q612</accession>